<reference evidence="3" key="1">
    <citation type="submission" date="2016-12" db="EMBL/GenBank/DDBJ databases">
        <authorList>
            <person name="Herbold C."/>
        </authorList>
    </citation>
    <scope>NUCLEOTIDE SEQUENCE [LARGE SCALE GENOMIC DNA]</scope>
</reference>
<sequence>MNRSSYAIMAALVFSLGAAPVFAQTAQQYTVQDATSGQSFQVPYTMDAGTISDMSLSHQDTSLIVSVTATSDGNLTLTMPRALIDAKDGANDDQFFVLVDGADTDFTETKTNTDRTVTVTVPQDTSQVEVIGTQVVPEFGALSALVLVIAILSIVLVSAKTRLRFAQV</sequence>
<proteinExistence type="predicted"/>
<dbReference type="OrthoDB" id="11870at2157"/>
<dbReference type="RefSeq" id="WP_101009776.1">
    <property type="nucleotide sequence ID" value="NZ_FRFC01000003.1"/>
</dbReference>
<dbReference type="Proteomes" id="UP000232412">
    <property type="component" value="Unassembled WGS sequence"/>
</dbReference>
<keyword evidence="1" id="KW-1133">Transmembrane helix</keyword>
<evidence type="ECO:0000313" key="3">
    <source>
        <dbReference type="Proteomes" id="UP000232412"/>
    </source>
</evidence>
<name>A0A2H1EHM6_9ARCH</name>
<dbReference type="EMBL" id="FRFC01000003">
    <property type="protein sequence ID" value="SHO45782.1"/>
    <property type="molecule type" value="Genomic_DNA"/>
</dbReference>
<evidence type="ECO:0000256" key="1">
    <source>
        <dbReference type="SAM" id="Phobius"/>
    </source>
</evidence>
<organism evidence="2 3">
    <name type="scientific">Nitrosotalea sinensis</name>
    <dbReference type="NCBI Taxonomy" id="1499975"/>
    <lineage>
        <taxon>Archaea</taxon>
        <taxon>Nitrososphaerota</taxon>
        <taxon>Nitrososphaeria</taxon>
        <taxon>Nitrosotaleales</taxon>
        <taxon>Nitrosotaleaceae</taxon>
        <taxon>Nitrosotalea</taxon>
    </lineage>
</organism>
<protein>
    <recommendedName>
        <fullName evidence="4">Copper-binding protein, plastocyanin/azurin family protein</fullName>
    </recommendedName>
</protein>
<evidence type="ECO:0000313" key="2">
    <source>
        <dbReference type="EMBL" id="SHO45782.1"/>
    </source>
</evidence>
<keyword evidence="1" id="KW-0472">Membrane</keyword>
<dbReference type="NCBIfam" id="TIGR04296">
    <property type="entry name" value="PEFG-CTERM"/>
    <property type="match status" value="1"/>
</dbReference>
<feature type="transmembrane region" description="Helical" evidence="1">
    <location>
        <begin position="139"/>
        <end position="159"/>
    </location>
</feature>
<keyword evidence="1" id="KW-0812">Transmembrane</keyword>
<gene>
    <name evidence="2" type="ORF">NSIN_20779</name>
</gene>
<dbReference type="AlphaFoldDB" id="A0A2H1EHM6"/>
<accession>A0A2H1EHM6</accession>
<evidence type="ECO:0008006" key="4">
    <source>
        <dbReference type="Google" id="ProtNLM"/>
    </source>
</evidence>
<keyword evidence="3" id="KW-1185">Reference proteome</keyword>
<dbReference type="InterPro" id="IPR027560">
    <property type="entry name" value="PEFG-CTERM"/>
</dbReference>